<comment type="caution">
    <text evidence="4">The sequence shown here is derived from an EMBL/GenBank/DDBJ whole genome shotgun (WGS) entry which is preliminary data.</text>
</comment>
<dbReference type="AlphaFoldDB" id="A0A6L8LP71"/>
<gene>
    <name evidence="4" type="ORF">GTG28_00985</name>
</gene>
<dbReference type="Proteomes" id="UP000478571">
    <property type="component" value="Unassembled WGS sequence"/>
</dbReference>
<sequence length="304" mass="33908">MKVLLTGGTGFIGRELLKHFTTYEVVLLTRSPSDAKIKVSHADMGNITYISKLDCLNDLNDFDAVVNLAGEPIADKRWSEKQKSTICNSRWHITEKIVDLIHASTSPPSVFISGSAVGYYGDQQEHPFDEGLHVHNQSFPHLVCTKWEEIANRARSESTRVCILRTGVVLGLGGGALGKMILPYKLGLGGPIGKGNQFIPWIHLLDMVRGIIYLIETEHAHGEFNLCAPHPVTNKQFSQTLAKSLKRPHLLFTPKWVLSIVMGESAVLLFDSLRAKPKKLTELGFRFSYSRIEPAMKNLLQHQD</sequence>
<dbReference type="SUPFAM" id="SSF51735">
    <property type="entry name" value="NAD(P)-binding Rossmann-fold domains"/>
    <property type="match status" value="1"/>
</dbReference>
<dbReference type="EMBL" id="WWEU01000001">
    <property type="protein sequence ID" value="MYM57804.1"/>
    <property type="molecule type" value="Genomic_DNA"/>
</dbReference>
<dbReference type="PANTHER" id="PTHR11092">
    <property type="entry name" value="SUGAR NUCLEOTIDE EPIMERASE RELATED"/>
    <property type="match status" value="1"/>
</dbReference>
<evidence type="ECO:0000313" key="4">
    <source>
        <dbReference type="EMBL" id="MYM57804.1"/>
    </source>
</evidence>
<feature type="domain" description="DUF1731" evidence="3">
    <location>
        <begin position="253"/>
        <end position="299"/>
    </location>
</feature>
<proteinExistence type="inferred from homology"/>
<dbReference type="Pfam" id="PF08338">
    <property type="entry name" value="DUF1731"/>
    <property type="match status" value="1"/>
</dbReference>
<feature type="domain" description="NAD-dependent epimerase/dehydratase" evidence="2">
    <location>
        <begin position="3"/>
        <end position="226"/>
    </location>
</feature>
<keyword evidence="5" id="KW-1185">Reference proteome</keyword>
<dbReference type="Pfam" id="PF01370">
    <property type="entry name" value="Epimerase"/>
    <property type="match status" value="1"/>
</dbReference>
<protein>
    <submittedName>
        <fullName evidence="4">TIGR01777 family protein</fullName>
    </submittedName>
</protein>
<dbReference type="RefSeq" id="WP_160926182.1">
    <property type="nucleotide sequence ID" value="NZ_WWEU01000001.1"/>
</dbReference>
<evidence type="ECO:0000256" key="1">
    <source>
        <dbReference type="ARBA" id="ARBA00009353"/>
    </source>
</evidence>
<dbReference type="NCBIfam" id="TIGR01777">
    <property type="entry name" value="yfcH"/>
    <property type="match status" value="1"/>
</dbReference>
<dbReference type="InterPro" id="IPR001509">
    <property type="entry name" value="Epimerase_deHydtase"/>
</dbReference>
<dbReference type="InterPro" id="IPR010099">
    <property type="entry name" value="SDR39U1"/>
</dbReference>
<accession>A0A6L8LP71</accession>
<comment type="similarity">
    <text evidence="1">Belongs to the NAD(P)-dependent epimerase/dehydratase family. SDR39U1 subfamily.</text>
</comment>
<evidence type="ECO:0000259" key="3">
    <source>
        <dbReference type="Pfam" id="PF08338"/>
    </source>
</evidence>
<dbReference type="InterPro" id="IPR013549">
    <property type="entry name" value="DUF1731"/>
</dbReference>
<dbReference type="Gene3D" id="3.40.50.720">
    <property type="entry name" value="NAD(P)-binding Rossmann-like Domain"/>
    <property type="match status" value="1"/>
</dbReference>
<name>A0A6L8LP71_9VIBR</name>
<dbReference type="PANTHER" id="PTHR11092:SF0">
    <property type="entry name" value="EPIMERASE FAMILY PROTEIN SDR39U1"/>
    <property type="match status" value="1"/>
</dbReference>
<evidence type="ECO:0000259" key="2">
    <source>
        <dbReference type="Pfam" id="PF01370"/>
    </source>
</evidence>
<dbReference type="InterPro" id="IPR036291">
    <property type="entry name" value="NAD(P)-bd_dom_sf"/>
</dbReference>
<evidence type="ECO:0000313" key="5">
    <source>
        <dbReference type="Proteomes" id="UP000478571"/>
    </source>
</evidence>
<organism evidence="4 5">
    <name type="scientific">Vibrio tetraodonis subsp. pristinus</name>
    <dbReference type="NCBI Taxonomy" id="2695891"/>
    <lineage>
        <taxon>Bacteria</taxon>
        <taxon>Pseudomonadati</taxon>
        <taxon>Pseudomonadota</taxon>
        <taxon>Gammaproteobacteria</taxon>
        <taxon>Vibrionales</taxon>
        <taxon>Vibrionaceae</taxon>
        <taxon>Vibrio</taxon>
    </lineage>
</organism>
<reference evidence="4 5" key="1">
    <citation type="submission" date="2020-01" db="EMBL/GenBank/DDBJ databases">
        <title>Draft Genome Sequence of Vibrio sp. strain OCN044, Isolated from a Healthy Coral at Palmyra Atoll.</title>
        <authorList>
            <person name="Videau P."/>
            <person name="Loughran R."/>
            <person name="Esquivel A."/>
            <person name="Deadmond M."/>
            <person name="Paddock B.E."/>
            <person name="Saw J.H."/>
            <person name="Ushijima B."/>
        </authorList>
    </citation>
    <scope>NUCLEOTIDE SEQUENCE [LARGE SCALE GENOMIC DNA]</scope>
    <source>
        <strain evidence="4 5">OCN044</strain>
    </source>
</reference>